<protein>
    <recommendedName>
        <fullName evidence="3">Transposase</fullName>
    </recommendedName>
</protein>
<evidence type="ECO:0000313" key="1">
    <source>
        <dbReference type="EMBL" id="CAG7724229.1"/>
    </source>
</evidence>
<keyword evidence="2" id="KW-1185">Reference proteome</keyword>
<evidence type="ECO:0008006" key="3">
    <source>
        <dbReference type="Google" id="ProtNLM"/>
    </source>
</evidence>
<organism evidence="1 2">
    <name type="scientific">Allacma fusca</name>
    <dbReference type="NCBI Taxonomy" id="39272"/>
    <lineage>
        <taxon>Eukaryota</taxon>
        <taxon>Metazoa</taxon>
        <taxon>Ecdysozoa</taxon>
        <taxon>Arthropoda</taxon>
        <taxon>Hexapoda</taxon>
        <taxon>Collembola</taxon>
        <taxon>Symphypleona</taxon>
        <taxon>Sminthuridae</taxon>
        <taxon>Allacma</taxon>
    </lineage>
</organism>
<accession>A0A8J2JQ62</accession>
<name>A0A8J2JQ62_9HEXA</name>
<feature type="non-terminal residue" evidence="1">
    <location>
        <position position="1"/>
    </location>
</feature>
<dbReference type="AlphaFoldDB" id="A0A8J2JQ62"/>
<dbReference type="Proteomes" id="UP000708208">
    <property type="component" value="Unassembled WGS sequence"/>
</dbReference>
<gene>
    <name evidence="1" type="ORF">AFUS01_LOCUS13264</name>
</gene>
<comment type="caution">
    <text evidence="1">The sequence shown here is derived from an EMBL/GenBank/DDBJ whole genome shotgun (WGS) entry which is preliminary data.</text>
</comment>
<dbReference type="EMBL" id="CAJVCH010107223">
    <property type="protein sequence ID" value="CAG7724229.1"/>
    <property type="molecule type" value="Genomic_DNA"/>
</dbReference>
<proteinExistence type="predicted"/>
<evidence type="ECO:0000313" key="2">
    <source>
        <dbReference type="Proteomes" id="UP000708208"/>
    </source>
</evidence>
<reference evidence="1" key="1">
    <citation type="submission" date="2021-06" db="EMBL/GenBank/DDBJ databases">
        <authorList>
            <person name="Hodson N. C."/>
            <person name="Mongue J. A."/>
            <person name="Jaron S. K."/>
        </authorList>
    </citation>
    <scope>NUCLEOTIDE SEQUENCE</scope>
</reference>
<sequence>MVRYYLRKSEPVNGETIRAAIRYYWSGDPPNQRETCRNFGMTRSVLQKYLKWQVNDIPNECTQRDKPVFNTDTEEEILRHVLALANCFYAMTRQSLGELAFHLAERNNLIHPFKSGTAGNGWVTGFLLRHEDQLSMRTGTPTSLVRITAFNRTQVNKFFELLNETVTAKEYRGDTIYNMDETGVTIVPSKNRRRIDKRGAKSVPVMVPVERGRLVTIMCCFNAMGNFI</sequence>
<dbReference type="OrthoDB" id="8194222at2759"/>